<feature type="coiled-coil region" evidence="4">
    <location>
        <begin position="845"/>
        <end position="872"/>
    </location>
</feature>
<evidence type="ECO:0000256" key="2">
    <source>
        <dbReference type="ARBA" id="ARBA00022448"/>
    </source>
</evidence>
<evidence type="ECO:0000256" key="4">
    <source>
        <dbReference type="SAM" id="Coils"/>
    </source>
</evidence>
<evidence type="ECO:0000256" key="5">
    <source>
        <dbReference type="SAM" id="MobiDB-lite"/>
    </source>
</evidence>
<evidence type="ECO:0000256" key="3">
    <source>
        <dbReference type="ARBA" id="ARBA00022483"/>
    </source>
</evidence>
<protein>
    <recommendedName>
        <fullName evidence="6">Exocyst complex component EXOC2/Sec5 N-terminal domain-containing protein</fullName>
    </recommendedName>
</protein>
<keyword evidence="2" id="KW-0813">Transport</keyword>
<evidence type="ECO:0000313" key="8">
    <source>
        <dbReference type="Proteomes" id="UP001054902"/>
    </source>
</evidence>
<organism evidence="7 8">
    <name type="scientific">Chaetoceros tenuissimus</name>
    <dbReference type="NCBI Taxonomy" id="426638"/>
    <lineage>
        <taxon>Eukaryota</taxon>
        <taxon>Sar</taxon>
        <taxon>Stramenopiles</taxon>
        <taxon>Ochrophyta</taxon>
        <taxon>Bacillariophyta</taxon>
        <taxon>Coscinodiscophyceae</taxon>
        <taxon>Chaetocerotophycidae</taxon>
        <taxon>Chaetocerotales</taxon>
        <taxon>Chaetocerotaceae</taxon>
        <taxon>Chaetoceros</taxon>
    </lineage>
</organism>
<gene>
    <name evidence="7" type="ORF">CTEN210_07480</name>
</gene>
<feature type="domain" description="Exocyst complex component EXOC2/Sec5 N-terminal" evidence="6">
    <location>
        <begin position="468"/>
        <end position="886"/>
    </location>
</feature>
<feature type="region of interest" description="Disordered" evidence="5">
    <location>
        <begin position="783"/>
        <end position="812"/>
    </location>
</feature>
<dbReference type="GO" id="GO:0000145">
    <property type="term" value="C:exocyst"/>
    <property type="evidence" value="ECO:0007669"/>
    <property type="project" value="InterPro"/>
</dbReference>
<dbReference type="Pfam" id="PF15469">
    <property type="entry name" value="Sec5"/>
    <property type="match status" value="1"/>
</dbReference>
<accession>A0AAD3H5T6</accession>
<keyword evidence="4" id="KW-0175">Coiled coil</keyword>
<comment type="similarity">
    <text evidence="1">Belongs to the SEC5 family.</text>
</comment>
<reference evidence="7 8" key="1">
    <citation type="journal article" date="2021" name="Sci. Rep.">
        <title>The genome of the diatom Chaetoceros tenuissimus carries an ancient integrated fragment of an extant virus.</title>
        <authorList>
            <person name="Hongo Y."/>
            <person name="Kimura K."/>
            <person name="Takaki Y."/>
            <person name="Yoshida Y."/>
            <person name="Baba S."/>
            <person name="Kobayashi G."/>
            <person name="Nagasaki K."/>
            <person name="Hano T."/>
            <person name="Tomaru Y."/>
        </authorList>
    </citation>
    <scope>NUCLEOTIDE SEQUENCE [LARGE SCALE GENOMIC DNA]</scope>
    <source>
        <strain evidence="7 8">NIES-3715</strain>
    </source>
</reference>
<dbReference type="Proteomes" id="UP001054902">
    <property type="component" value="Unassembled WGS sequence"/>
</dbReference>
<dbReference type="EMBL" id="BLLK01000045">
    <property type="protein sequence ID" value="GFH51004.1"/>
    <property type="molecule type" value="Genomic_DNA"/>
</dbReference>
<dbReference type="PANTHER" id="PTHR13043">
    <property type="entry name" value="EXOCYST COMPLEX COMPONENT SEC5"/>
    <property type="match status" value="1"/>
</dbReference>
<dbReference type="PANTHER" id="PTHR13043:SF1">
    <property type="entry name" value="EXOCYST COMPLEX COMPONENT 2"/>
    <property type="match status" value="1"/>
</dbReference>
<sequence length="1301" mass="144257">MADGPERSTLEIKSLLLKLNPKTGGNHKDRVRALTKFRNYVSGANTKNKGNTPEFYDDDLPLLFLGSESSTALYDDEQYGDLSSYYGLLQACATPSSDHQGGLKRSARNAMHLVKYLACDHVDMEDGEPVSSGVDATSGLVELNPFAYALCTLKPSQLKIANFDAHIKDTRYNSSDGNARTGAKSEACKVLVLLFTRHFDPDARNSNQPTLYMEDLLPSAAARQSFENWMVQNCTKDVQNKIRQRADKSILVTNPLSPSGNNASNPFASEKIEVDIDAMDAFKNQSLTDDQKEAMAEAEAHADEQLEDLGIKLFDKDDPLLMNMSNELPTRWSDSKLAKHVQLNTAESGMLRNSVVDDDEIDRKSKNVEKIKKQDEERKRLVGLDPLGIRPPTFDLNNFKGRAAEMLHGAIEDLEEEMEDLDPHEKELELIRKRKKKKDRHSLGVDMLITIGAQKSSLEEVLTGGKKKKLSSEEEDDEKIESAEDLSILPSDPNFDPMLFLTLVHRGTGYEHLKAGIERLGNQSDDHMQRIQERVKENFGLYIRCADGIDLFSDKAGKTKSNQGGPNVHRRIDKLEELAELCSDEAKKSFKPLLDNTSEVRKVQSALAVLSRVGPLLQVPSLMRQHIENGRFSAAVKAYRRVLVIDDDNKVKLLSNIKVRAADAARMARDDLECRLANPALPLQSLLDSIRDLRELNELDIPDSNEEEGKSEEKELIELPRVEFRGLGEIAVGETIVNVRELPPGLACLQLQAAHFSQLVNETVKETETAISRLHKGETLAAVHEDNSHTVDETHTDNASTNDAGSKSSADKRERNRWKYDVLESRVISTIHTVNIARTWLPRLLKVAESARQAEKRRAARAKNNEELAQSEGMMKTFEVFTSSIVPSIRLIVEHGAFCALGSFNGNEGNELRATYGNEAPFQKHVQAPLPATQTSKCATELAELADIVQSIAESAISLRPTESDYYNGFVKNAQYNRSESESVLEKLAVLVEDFVVTIERRKCIYAFDQCARSNSQRASGSGAFDGSAIVACVQKLGEQLTRPENCVDEIDKGCELAVHKSCEGLKSYVGDRGDSARLRAVAECANALSGSIDNVVREVSYLTNSQGSSLEEILTDDVLAVEAKMFDEFLESIRRNMTSYCKLGPMISIDNGGDGVEKNPSEMQFPPHLSASLLAIIRCRAQVEKALGEKTVRKSQSPSTYLYLAMSCAADSVVDGICYEINQRLARMRGTQADQYLNELQFLVSTLKKYLSDQVLHAVETCKNKLLAKTGGGTRNGPDGLGAIERLERLGRVFVMCLGD</sequence>
<feature type="compositionally biased region" description="Polar residues" evidence="5">
    <location>
        <begin position="797"/>
        <end position="808"/>
    </location>
</feature>
<dbReference type="InterPro" id="IPR039481">
    <property type="entry name" value="EXOC2/Sec5_N_dom"/>
</dbReference>
<evidence type="ECO:0000256" key="1">
    <source>
        <dbReference type="ARBA" id="ARBA00010578"/>
    </source>
</evidence>
<keyword evidence="8" id="KW-1185">Reference proteome</keyword>
<proteinExistence type="inferred from homology"/>
<name>A0AAD3H5T6_9STRA</name>
<dbReference type="GO" id="GO:0006887">
    <property type="term" value="P:exocytosis"/>
    <property type="evidence" value="ECO:0007669"/>
    <property type="project" value="UniProtKB-KW"/>
</dbReference>
<keyword evidence="3" id="KW-0268">Exocytosis</keyword>
<dbReference type="GO" id="GO:0006893">
    <property type="term" value="P:Golgi to plasma membrane transport"/>
    <property type="evidence" value="ECO:0007669"/>
    <property type="project" value="InterPro"/>
</dbReference>
<comment type="caution">
    <text evidence="7">The sequence shown here is derived from an EMBL/GenBank/DDBJ whole genome shotgun (WGS) entry which is preliminary data.</text>
</comment>
<evidence type="ECO:0000313" key="7">
    <source>
        <dbReference type="EMBL" id="GFH51004.1"/>
    </source>
</evidence>
<evidence type="ECO:0000259" key="6">
    <source>
        <dbReference type="Pfam" id="PF15469"/>
    </source>
</evidence>
<feature type="region of interest" description="Disordered" evidence="5">
    <location>
        <begin position="462"/>
        <end position="488"/>
    </location>
</feature>
<feature type="compositionally biased region" description="Basic and acidic residues" evidence="5">
    <location>
        <begin position="783"/>
        <end position="796"/>
    </location>
</feature>
<dbReference type="InterPro" id="IPR029175">
    <property type="entry name" value="EXOC2/Sec5"/>
</dbReference>